<proteinExistence type="inferred from homology"/>
<feature type="transmembrane region" description="Helical" evidence="6">
    <location>
        <begin position="364"/>
        <end position="383"/>
    </location>
</feature>
<evidence type="ECO:0000256" key="2">
    <source>
        <dbReference type="ARBA" id="ARBA00006665"/>
    </source>
</evidence>
<evidence type="ECO:0000313" key="7">
    <source>
        <dbReference type="EMBL" id="ACO67348.1"/>
    </source>
</evidence>
<reference evidence="7 8" key="1">
    <citation type="journal article" date="2009" name="Science">
        <title>Green evolution and dynamic adaptations revealed by genomes of the marine picoeukaryotes Micromonas.</title>
        <authorList>
            <person name="Worden A.Z."/>
            <person name="Lee J.H."/>
            <person name="Mock T."/>
            <person name="Rouze P."/>
            <person name="Simmons M.P."/>
            <person name="Aerts A.L."/>
            <person name="Allen A.E."/>
            <person name="Cuvelier M.L."/>
            <person name="Derelle E."/>
            <person name="Everett M.V."/>
            <person name="Foulon E."/>
            <person name="Grimwood J."/>
            <person name="Gundlach H."/>
            <person name="Henrissat B."/>
            <person name="Napoli C."/>
            <person name="McDonald S.M."/>
            <person name="Parker M.S."/>
            <person name="Rombauts S."/>
            <person name="Salamov A."/>
            <person name="Von Dassow P."/>
            <person name="Badger J.H."/>
            <person name="Coutinho P.M."/>
            <person name="Demir E."/>
            <person name="Dubchak I."/>
            <person name="Gentemann C."/>
            <person name="Eikrem W."/>
            <person name="Gready J.E."/>
            <person name="John U."/>
            <person name="Lanier W."/>
            <person name="Lindquist E.A."/>
            <person name="Lucas S."/>
            <person name="Mayer K.F."/>
            <person name="Moreau H."/>
            <person name="Not F."/>
            <person name="Otillar R."/>
            <person name="Panaud O."/>
            <person name="Pangilinan J."/>
            <person name="Paulsen I."/>
            <person name="Piegu B."/>
            <person name="Poliakov A."/>
            <person name="Robbens S."/>
            <person name="Schmutz J."/>
            <person name="Toulza E."/>
            <person name="Wyss T."/>
            <person name="Zelensky A."/>
            <person name="Zhou K."/>
            <person name="Armbrust E.V."/>
            <person name="Bhattacharya D."/>
            <person name="Goodenough U.W."/>
            <person name="Van de Peer Y."/>
            <person name="Grigoriev I.V."/>
        </authorList>
    </citation>
    <scope>NUCLEOTIDE SEQUENCE [LARGE SCALE GENOMIC DNA]</scope>
    <source>
        <strain evidence="8">RCC299 / NOUM17</strain>
    </source>
</reference>
<dbReference type="KEGG" id="mis:MICPUN_109436"/>
<protein>
    <recommendedName>
        <fullName evidence="9">Serine incorporator</fullName>
    </recommendedName>
</protein>
<evidence type="ECO:0000256" key="3">
    <source>
        <dbReference type="ARBA" id="ARBA00022692"/>
    </source>
</evidence>
<feature type="transmembrane region" description="Helical" evidence="6">
    <location>
        <begin position="31"/>
        <end position="51"/>
    </location>
</feature>
<evidence type="ECO:0000256" key="6">
    <source>
        <dbReference type="SAM" id="Phobius"/>
    </source>
</evidence>
<dbReference type="AlphaFoldDB" id="C1EGL3"/>
<name>C1EGL3_MICCC</name>
<feature type="transmembrane region" description="Helical" evidence="6">
    <location>
        <begin position="183"/>
        <end position="208"/>
    </location>
</feature>
<feature type="transmembrane region" description="Helical" evidence="6">
    <location>
        <begin position="122"/>
        <end position="142"/>
    </location>
</feature>
<comment type="similarity">
    <text evidence="2">Belongs to the TDE1 family.</text>
</comment>
<feature type="transmembrane region" description="Helical" evidence="6">
    <location>
        <begin position="220"/>
        <end position="241"/>
    </location>
</feature>
<evidence type="ECO:0000313" key="8">
    <source>
        <dbReference type="Proteomes" id="UP000002009"/>
    </source>
</evidence>
<evidence type="ECO:0008006" key="9">
    <source>
        <dbReference type="Google" id="ProtNLM"/>
    </source>
</evidence>
<comment type="subcellular location">
    <subcellularLocation>
        <location evidence="1">Membrane</location>
        <topology evidence="1">Multi-pass membrane protein</topology>
    </subcellularLocation>
</comment>
<gene>
    <name evidence="7" type="ORF">MICPUN_109436</name>
</gene>
<dbReference type="STRING" id="296587.C1EGL3"/>
<evidence type="ECO:0000256" key="5">
    <source>
        <dbReference type="ARBA" id="ARBA00023136"/>
    </source>
</evidence>
<dbReference type="Pfam" id="PF03348">
    <property type="entry name" value="Serinc"/>
    <property type="match status" value="1"/>
</dbReference>
<dbReference type="OrthoDB" id="5963193at2759"/>
<dbReference type="InParanoid" id="C1EGL3"/>
<keyword evidence="3 6" id="KW-0812">Transmembrane</keyword>
<dbReference type="FunCoup" id="C1EGL3">
    <property type="interactions" value="1643"/>
</dbReference>
<feature type="transmembrane region" description="Helical" evidence="6">
    <location>
        <begin position="154"/>
        <end position="171"/>
    </location>
</feature>
<dbReference type="GO" id="GO:0016020">
    <property type="term" value="C:membrane"/>
    <property type="evidence" value="ECO:0007669"/>
    <property type="project" value="UniProtKB-SubCell"/>
</dbReference>
<evidence type="ECO:0000256" key="4">
    <source>
        <dbReference type="ARBA" id="ARBA00022989"/>
    </source>
</evidence>
<dbReference type="GeneID" id="8248818"/>
<dbReference type="Proteomes" id="UP000002009">
    <property type="component" value="Chromosome 14"/>
</dbReference>
<dbReference type="InterPro" id="IPR005016">
    <property type="entry name" value="TDE1/TMS"/>
</dbReference>
<feature type="transmembrane region" description="Helical" evidence="6">
    <location>
        <begin position="82"/>
        <end position="102"/>
    </location>
</feature>
<accession>C1EGL3</accession>
<dbReference type="EMBL" id="CP001332">
    <property type="protein sequence ID" value="ACO67348.1"/>
    <property type="molecule type" value="Genomic_DNA"/>
</dbReference>
<dbReference type="PANTHER" id="PTHR10383:SF9">
    <property type="entry name" value="SERINE INCORPORATOR, ISOFORM F"/>
    <property type="match status" value="1"/>
</dbReference>
<dbReference type="RefSeq" id="XP_002506090.1">
    <property type="nucleotide sequence ID" value="XM_002506044.1"/>
</dbReference>
<feature type="transmembrane region" description="Helical" evidence="6">
    <location>
        <begin position="403"/>
        <end position="427"/>
    </location>
</feature>
<keyword evidence="5 6" id="KW-0472">Membrane</keyword>
<keyword evidence="8" id="KW-1185">Reference proteome</keyword>
<sequence length="433" mass="46468">MQACAAYCIGSACMTATCSCCGSLGKAVSSISARAVYTVIFGLGMGIAVVMRDYAKPMMMEIPWIGVVPGMQPSDEWFGQSAVYRVSLGNFMFFGGLSAMLVDCKTRSDPRDRHIHHGSWTLKLAAWALCVIVPFLLPDGFIDAYAWLARLGSGVFLVVQMVILLDFAFLWNETWVAREHVGWVVGLLVSTIALYAGSITLVVFMYQWYAPKGLDCGRNAWLITTSLVPCVFFSALSTHPIAKEGSLLPSAVVTSYCVYLCYSALASEPTEYRCNPRGAYAGDGKASEVASTVLTLASVAYSAVRAGSSDFFGGVNLGDGDGDYAALSGAEMGGGTDADAGDADSEDDVGGAASYPSGPVSYSYSFFHFIFALASMFLAMLMTGWGRDDYKGAERVDVGWASVWVKMCSVWVTAGLYTWSLIAPALFPDREFM</sequence>
<organism evidence="7 8">
    <name type="scientific">Micromonas commoda (strain RCC299 / NOUM17 / CCMP2709)</name>
    <name type="common">Picoplanktonic green alga</name>
    <dbReference type="NCBI Taxonomy" id="296587"/>
    <lineage>
        <taxon>Eukaryota</taxon>
        <taxon>Viridiplantae</taxon>
        <taxon>Chlorophyta</taxon>
        <taxon>Mamiellophyceae</taxon>
        <taxon>Mamiellales</taxon>
        <taxon>Mamiellaceae</taxon>
        <taxon>Micromonas</taxon>
    </lineage>
</organism>
<dbReference type="OMA" id="DKHCNPL"/>
<dbReference type="eggNOG" id="KOG2592">
    <property type="taxonomic scope" value="Eukaryota"/>
</dbReference>
<dbReference type="PANTHER" id="PTHR10383">
    <property type="entry name" value="SERINE INCORPORATOR"/>
    <property type="match status" value="1"/>
</dbReference>
<keyword evidence="4 6" id="KW-1133">Transmembrane helix</keyword>
<evidence type="ECO:0000256" key="1">
    <source>
        <dbReference type="ARBA" id="ARBA00004141"/>
    </source>
</evidence>